<name>A0AC61MPL1_9FIRM</name>
<evidence type="ECO:0000313" key="2">
    <source>
        <dbReference type="Proteomes" id="UP000595814"/>
    </source>
</evidence>
<keyword evidence="2" id="KW-1185">Reference proteome</keyword>
<accession>A0AC61MPL1</accession>
<organism evidence="1 2">
    <name type="scientific">Miniphocaeibacter halophilus</name>
    <dbReference type="NCBI Taxonomy" id="2931922"/>
    <lineage>
        <taxon>Bacteria</taxon>
        <taxon>Bacillati</taxon>
        <taxon>Bacillota</taxon>
        <taxon>Tissierellia</taxon>
        <taxon>Tissierellales</taxon>
        <taxon>Peptoniphilaceae</taxon>
        <taxon>Miniphocaeibacter</taxon>
    </lineage>
</organism>
<gene>
    <name evidence="1" type="ORF">JFY71_09430</name>
</gene>
<evidence type="ECO:0000313" key="1">
    <source>
        <dbReference type="EMBL" id="QQK07507.1"/>
    </source>
</evidence>
<protein>
    <submittedName>
        <fullName evidence="1">PASTA domain-containing protein</fullName>
    </submittedName>
</protein>
<dbReference type="Proteomes" id="UP000595814">
    <property type="component" value="Chromosome"/>
</dbReference>
<sequence>MKKNKNFSKLQKTFQNRTIAIFLISLFIVAIFAVRLIWLYNSEYRVRAAEQRQKTIEIPAHRGNILDSNGNILAESVKVNVLYYIPEKISQQQRDVLINGLSRILNINTDEINEIINSDSTVRIADGLKKKQVDEIKELKLNCLSISVENKRYYPGSPSLSYILGFVDKDSDGMYGVEKYYNEDLKGKPGLNIFSGTREGNPIAFEKNKKLNAVEGKNIKLNIDENINVIVANVAKEAYEKYQPKSLSIIVSEPKTNKIVAMENFPRYDSNNPRQGRTKEESNELETLSEDEKVEKYYDIWRNIAISDTYEPGSVFKLITTAIALEENTANEKSIYKCEGIYTDIPGVKIKCIRWYDPHGDQTVEEALANSCNPAYVRIAQDIGYAKFYEYIKSFGFGEVTGIDINGEAKGIIPKSAESINSTQLATMSYGHGIAVTPIQMITAANAIVNGGYIIEPKVVKEIEGKEDKEGPAVKRQVISEETSKRMLALLANNVENGAASGVKSSNYKVGGKSGTTIKIEDGKYTSEKVVASFYSTFPIDNPKYSVLVVVDEPQGSNSGNAVSGSISKEINNQIVKYKNLEDHSYTAGEIEESTVPDLIGLSLKNAVKLLEKNDLKANIVNTSLSDSIIITNQSIEAGTKVEKNSTVDLKADDSGTSLIKVPDLIGMSKSEVNIEVGSLDIEIKNKGNIEEGKVSKTIPEYNEFIEPGSKLEVIYESD</sequence>
<dbReference type="EMBL" id="CP066744">
    <property type="protein sequence ID" value="QQK07507.1"/>
    <property type="molecule type" value="Genomic_DNA"/>
</dbReference>
<reference evidence="1 2" key="1">
    <citation type="journal article" date="2022" name="Int. J. Syst. Evol. Microbiol.">
        <title>Miniphocaeibacter halophilus sp. nov., an ammonium-tolerant acetate-producing bacterium isolated from a biogas system.</title>
        <authorList>
            <person name="Schnurer A."/>
            <person name="Singh A."/>
            <person name="Bi S."/>
            <person name="Qiao W."/>
            <person name="Westerholm M."/>
        </authorList>
    </citation>
    <scope>NUCLEOTIDE SEQUENCE [LARGE SCALE GENOMIC DNA]</scope>
    <source>
        <strain evidence="1 2">AMB_01</strain>
    </source>
</reference>
<proteinExistence type="predicted"/>